<comment type="caution">
    <text evidence="1">The sequence shown here is derived from an EMBL/GenBank/DDBJ whole genome shotgun (WGS) entry which is preliminary data.</text>
</comment>
<dbReference type="EMBL" id="JAWWNJ010000255">
    <property type="protein sequence ID" value="KAK6966816.1"/>
    <property type="molecule type" value="Genomic_DNA"/>
</dbReference>
<sequence length="248" mass="27299">MDNNPEVDADRHALAAAKDKSCKIETLRTKKEGEDLPEDLQEWLYSYIGRPPTRTSPPGYIPGTAVMERVAKRGAAREEALALGIAPPLNRKPAGYVAGAAVRRRVEERQTAREASAAEVRKIVAHRESHVDRRGDWFFRGGPTMPLKVEVVACEGAKPVSETAGMLTKAEREAVVAHVVEIIALDGVHHIWVVFCGCKNISRVEQLRQVRLYGKGPNPVEASTYEMARFWEDNLLIAGPSRGGAERG</sequence>
<protein>
    <submittedName>
        <fullName evidence="1">Uncharacterized protein</fullName>
    </submittedName>
</protein>
<organism evidence="1 2">
    <name type="scientific">Favolaschia claudopus</name>
    <dbReference type="NCBI Taxonomy" id="2862362"/>
    <lineage>
        <taxon>Eukaryota</taxon>
        <taxon>Fungi</taxon>
        <taxon>Dikarya</taxon>
        <taxon>Basidiomycota</taxon>
        <taxon>Agaricomycotina</taxon>
        <taxon>Agaricomycetes</taxon>
        <taxon>Agaricomycetidae</taxon>
        <taxon>Agaricales</taxon>
        <taxon>Marasmiineae</taxon>
        <taxon>Mycenaceae</taxon>
        <taxon>Favolaschia</taxon>
    </lineage>
</organism>
<evidence type="ECO:0000313" key="2">
    <source>
        <dbReference type="Proteomes" id="UP001362999"/>
    </source>
</evidence>
<gene>
    <name evidence="1" type="ORF">R3P38DRAFT_3245341</name>
</gene>
<dbReference type="AlphaFoldDB" id="A0AAV9Z0P5"/>
<dbReference type="Proteomes" id="UP001362999">
    <property type="component" value="Unassembled WGS sequence"/>
</dbReference>
<keyword evidence="2" id="KW-1185">Reference proteome</keyword>
<evidence type="ECO:0000313" key="1">
    <source>
        <dbReference type="EMBL" id="KAK6966816.1"/>
    </source>
</evidence>
<accession>A0AAV9Z0P5</accession>
<reference evidence="1 2" key="1">
    <citation type="journal article" date="2024" name="J Genomics">
        <title>Draft genome sequencing and assembly of Favolaschia claudopus CIRM-BRFM 2984 isolated from oak limbs.</title>
        <authorList>
            <person name="Navarro D."/>
            <person name="Drula E."/>
            <person name="Chaduli D."/>
            <person name="Cazenave R."/>
            <person name="Ahrendt S."/>
            <person name="Wang J."/>
            <person name="Lipzen A."/>
            <person name="Daum C."/>
            <person name="Barry K."/>
            <person name="Grigoriev I.V."/>
            <person name="Favel A."/>
            <person name="Rosso M.N."/>
            <person name="Martin F."/>
        </authorList>
    </citation>
    <scope>NUCLEOTIDE SEQUENCE [LARGE SCALE GENOMIC DNA]</scope>
    <source>
        <strain evidence="1 2">CIRM-BRFM 2984</strain>
    </source>
</reference>
<name>A0AAV9Z0P5_9AGAR</name>
<proteinExistence type="predicted"/>